<evidence type="ECO:0000313" key="2">
    <source>
        <dbReference type="EMBL" id="KAL3071704.1"/>
    </source>
</evidence>
<evidence type="ECO:0000313" key="3">
    <source>
        <dbReference type="Proteomes" id="UP001620645"/>
    </source>
</evidence>
<dbReference type="Proteomes" id="UP001620645">
    <property type="component" value="Unassembled WGS sequence"/>
</dbReference>
<dbReference type="SUPFAM" id="SSF54695">
    <property type="entry name" value="POZ domain"/>
    <property type="match status" value="1"/>
</dbReference>
<proteinExistence type="predicted"/>
<dbReference type="InterPro" id="IPR011333">
    <property type="entry name" value="SKP1/BTB/POZ_sf"/>
</dbReference>
<name>A0ABD2HTJ3_HETSC</name>
<dbReference type="Gene3D" id="3.30.710.10">
    <property type="entry name" value="Potassium Channel Kv1.1, Chain A"/>
    <property type="match status" value="1"/>
</dbReference>
<sequence length="113" mass="12470">MRSCFGGGPANDELVLVPDVEPSAFKVMLSFIYADDLDELNGDNAMAVLYAADKYNIPALVNPSLQFPISELRNVFLAYAQARLFDEEDFVHRCLSYIDENADTAQIGGIFAN</sequence>
<evidence type="ECO:0000259" key="1">
    <source>
        <dbReference type="Pfam" id="PF00651"/>
    </source>
</evidence>
<dbReference type="EMBL" id="JBICCN010000389">
    <property type="protein sequence ID" value="KAL3071704.1"/>
    <property type="molecule type" value="Genomic_DNA"/>
</dbReference>
<reference evidence="2 3" key="1">
    <citation type="submission" date="2024-10" db="EMBL/GenBank/DDBJ databases">
        <authorList>
            <person name="Kim D."/>
        </authorList>
    </citation>
    <scope>NUCLEOTIDE SEQUENCE [LARGE SCALE GENOMIC DNA]</scope>
    <source>
        <strain evidence="2">Taebaek</strain>
    </source>
</reference>
<comment type="caution">
    <text evidence="2">The sequence shown here is derived from an EMBL/GenBank/DDBJ whole genome shotgun (WGS) entry which is preliminary data.</text>
</comment>
<dbReference type="AlphaFoldDB" id="A0ABD2HTJ3"/>
<protein>
    <recommendedName>
        <fullName evidence="1">BTB domain-containing protein</fullName>
    </recommendedName>
</protein>
<dbReference type="PANTHER" id="PTHR45774:SF3">
    <property type="entry name" value="BTB (POZ) DOMAIN-CONTAINING 2B-RELATED"/>
    <property type="match status" value="1"/>
</dbReference>
<accession>A0ABD2HTJ3</accession>
<feature type="domain" description="BTB" evidence="1">
    <location>
        <begin position="11"/>
        <end position="62"/>
    </location>
</feature>
<keyword evidence="3" id="KW-1185">Reference proteome</keyword>
<gene>
    <name evidence="2" type="ORF">niasHS_016379</name>
</gene>
<dbReference type="PANTHER" id="PTHR45774">
    <property type="entry name" value="BTB/POZ DOMAIN-CONTAINING"/>
    <property type="match status" value="1"/>
</dbReference>
<dbReference type="InterPro" id="IPR000210">
    <property type="entry name" value="BTB/POZ_dom"/>
</dbReference>
<dbReference type="Pfam" id="PF00651">
    <property type="entry name" value="BTB"/>
    <property type="match status" value="1"/>
</dbReference>
<organism evidence="2 3">
    <name type="scientific">Heterodera schachtii</name>
    <name type="common">Sugarbeet cyst nematode worm</name>
    <name type="synonym">Tylenchus schachtii</name>
    <dbReference type="NCBI Taxonomy" id="97005"/>
    <lineage>
        <taxon>Eukaryota</taxon>
        <taxon>Metazoa</taxon>
        <taxon>Ecdysozoa</taxon>
        <taxon>Nematoda</taxon>
        <taxon>Chromadorea</taxon>
        <taxon>Rhabditida</taxon>
        <taxon>Tylenchina</taxon>
        <taxon>Tylenchomorpha</taxon>
        <taxon>Tylenchoidea</taxon>
        <taxon>Heteroderidae</taxon>
        <taxon>Heteroderinae</taxon>
        <taxon>Heterodera</taxon>
    </lineage>
</organism>